<dbReference type="InParanoid" id="D3BSD8"/>
<dbReference type="STRING" id="670386.D3BSD8"/>
<dbReference type="InterPro" id="IPR052050">
    <property type="entry name" value="SecEffector_AnkRepeat"/>
</dbReference>
<dbReference type="PANTHER" id="PTHR46586:SF3">
    <property type="entry name" value="ANKYRIN REPEAT-CONTAINING PROTEIN"/>
    <property type="match status" value="1"/>
</dbReference>
<dbReference type="PANTHER" id="PTHR46586">
    <property type="entry name" value="ANKYRIN REPEAT-CONTAINING PROTEIN"/>
    <property type="match status" value="1"/>
</dbReference>
<dbReference type="AlphaFoldDB" id="D3BSD8"/>
<dbReference type="EMBL" id="ADBJ01000052">
    <property type="protein sequence ID" value="EFA75644.1"/>
    <property type="molecule type" value="Genomic_DNA"/>
</dbReference>
<dbReference type="SUPFAM" id="SSF140860">
    <property type="entry name" value="Pseudo ankyrin repeat-like"/>
    <property type="match status" value="1"/>
</dbReference>
<dbReference type="InterPro" id="IPR036770">
    <property type="entry name" value="Ankyrin_rpt-contain_sf"/>
</dbReference>
<gene>
    <name evidence="1" type="ORF">PPL_10905</name>
</gene>
<accession>D3BSD8</accession>
<proteinExistence type="predicted"/>
<dbReference type="RefSeq" id="XP_020427778.1">
    <property type="nucleotide sequence ID" value="XM_020581667.1"/>
</dbReference>
<dbReference type="Proteomes" id="UP000001396">
    <property type="component" value="Unassembled WGS sequence"/>
</dbReference>
<reference evidence="1 2" key="1">
    <citation type="journal article" date="2011" name="Genome Res.">
        <title>Phylogeny-wide analysis of social amoeba genomes highlights ancient origins for complex intercellular communication.</title>
        <authorList>
            <person name="Heidel A.J."/>
            <person name="Lawal H.M."/>
            <person name="Felder M."/>
            <person name="Schilde C."/>
            <person name="Helps N.R."/>
            <person name="Tunggal B."/>
            <person name="Rivero F."/>
            <person name="John U."/>
            <person name="Schleicher M."/>
            <person name="Eichinger L."/>
            <person name="Platzer M."/>
            <person name="Noegel A.A."/>
            <person name="Schaap P."/>
            <person name="Gloeckner G."/>
        </authorList>
    </citation>
    <scope>NUCLEOTIDE SEQUENCE [LARGE SCALE GENOMIC DNA]</scope>
    <source>
        <strain evidence="2">ATCC 26659 / Pp 5 / PN500</strain>
    </source>
</reference>
<keyword evidence="2" id="KW-1185">Reference proteome</keyword>
<evidence type="ECO:0000313" key="1">
    <source>
        <dbReference type="EMBL" id="EFA75644.1"/>
    </source>
</evidence>
<organism evidence="1 2">
    <name type="scientific">Heterostelium pallidum (strain ATCC 26659 / Pp 5 / PN500)</name>
    <name type="common">Cellular slime mold</name>
    <name type="synonym">Polysphondylium pallidum</name>
    <dbReference type="NCBI Taxonomy" id="670386"/>
    <lineage>
        <taxon>Eukaryota</taxon>
        <taxon>Amoebozoa</taxon>
        <taxon>Evosea</taxon>
        <taxon>Eumycetozoa</taxon>
        <taxon>Dictyostelia</taxon>
        <taxon>Acytosteliales</taxon>
        <taxon>Acytosteliaceae</taxon>
        <taxon>Heterostelium</taxon>
    </lineage>
</organism>
<sequence>MDLNKNNNNKLFKDILNNIYLRNYIFNLVYKVNRSLFNRDSYEKFDENGLPRHNVKVDVQYYRYYQLFSKPCFLARLGRNYLELLKQSLDLEEQRISGYQWTPDGKPYCLHLSSIAKSAVSSGCIDTLRYLHSRYSHIFGVFIYSLKEALTTNNLEILQYLFENRLLLKSLVLNEEKSSLSSIVVRCLEKYSRPISFEIFQYLFGKMIPTACRNNNNNNNNNYSSNNSIRVEDLIVDKVLISKDIEKIRYLYHLGYRFTKESMILASEHYGSLEIVQFLFYNCIDCQLDNRVIENLAESGHLEVIRFLMDTIHPKTQTILVSDSPTAMCNAVKNGHLNVLEFFISKSSLSSNYKFEIDKPANLEVLKYLYEKQPERVKISINTIQYAASRNDIELLDYLYELEPSLFSKEILYYDLDIQLDTYLYMRNTLHFSGADQYKLFKLALRYHNYELGDWILDNNRDMDIGKLIQDLTFSMYVYTIEDLMWLHFKFGLNNYLSSYHIKFIRSFNCLKYLIETVGLVQPVDFFTNSIIAANGSLESIDYLVKRIDYQVEQSVKLKEYLRFALQNHFNVYQYFADNFDIVEFNEINVIGLFSGEGSLEKLKYLQSKRGVLSTRISLDKHFDSAPDFIETLMFLDKKQVVKYQPSSLMYSYSHGIDVLRFVYFNNKRNQSMPMTTTNLLDSVMSHGDPVVIEFLLRNIKDTEQTKNKQKLKQYKEKLLIQSKR</sequence>
<protein>
    <recommendedName>
        <fullName evidence="3">Ankyrin repeat-containing protein</fullName>
    </recommendedName>
</protein>
<dbReference type="GeneID" id="31366374"/>
<evidence type="ECO:0000313" key="2">
    <source>
        <dbReference type="Proteomes" id="UP000001396"/>
    </source>
</evidence>
<dbReference type="Gene3D" id="1.25.40.20">
    <property type="entry name" value="Ankyrin repeat-containing domain"/>
    <property type="match status" value="1"/>
</dbReference>
<comment type="caution">
    <text evidence="1">The sequence shown here is derived from an EMBL/GenBank/DDBJ whole genome shotgun (WGS) entry which is preliminary data.</text>
</comment>
<evidence type="ECO:0008006" key="3">
    <source>
        <dbReference type="Google" id="ProtNLM"/>
    </source>
</evidence>
<name>D3BSD8_HETP5</name>